<sequence>MMVLAIRATAGTKAAAVTRSAQILLSSLAILESATLDFLSLGALVHRLDPGIIPFRKAHECQIQSSGLHWGCRAAKRDAGFKIMPASGVETPM</sequence>
<protein>
    <submittedName>
        <fullName evidence="1">Uncharacterized protein</fullName>
    </submittedName>
</protein>
<organism evidence="1 2">
    <name type="scientific">Candidatus Sulfotelmatobacter kueseliae</name>
    <dbReference type="NCBI Taxonomy" id="2042962"/>
    <lineage>
        <taxon>Bacteria</taxon>
        <taxon>Pseudomonadati</taxon>
        <taxon>Acidobacteriota</taxon>
        <taxon>Terriglobia</taxon>
        <taxon>Terriglobales</taxon>
        <taxon>Candidatus Korobacteraceae</taxon>
        <taxon>Candidatus Sulfotelmatobacter</taxon>
    </lineage>
</organism>
<dbReference type="Proteomes" id="UP000238701">
    <property type="component" value="Unassembled WGS sequence"/>
</dbReference>
<dbReference type="AlphaFoldDB" id="A0A2U3KC60"/>
<evidence type="ECO:0000313" key="1">
    <source>
        <dbReference type="EMBL" id="SPF37243.1"/>
    </source>
</evidence>
<reference evidence="2" key="1">
    <citation type="submission" date="2018-02" db="EMBL/GenBank/DDBJ databases">
        <authorList>
            <person name="Hausmann B."/>
        </authorList>
    </citation>
    <scope>NUCLEOTIDE SEQUENCE [LARGE SCALE GENOMIC DNA]</scope>
    <source>
        <strain evidence="2">Peat soil MAG SbA1</strain>
    </source>
</reference>
<name>A0A2U3KC60_9BACT</name>
<gene>
    <name evidence="1" type="ORF">SBA1_1750005</name>
</gene>
<evidence type="ECO:0000313" key="2">
    <source>
        <dbReference type="Proteomes" id="UP000238701"/>
    </source>
</evidence>
<dbReference type="EMBL" id="OMOD01000085">
    <property type="protein sequence ID" value="SPF37243.1"/>
    <property type="molecule type" value="Genomic_DNA"/>
</dbReference>
<proteinExistence type="predicted"/>
<accession>A0A2U3KC60</accession>